<evidence type="ECO:0000313" key="1">
    <source>
        <dbReference type="EMBL" id="NHZ34623.1"/>
    </source>
</evidence>
<gene>
    <name evidence="1" type="ORF">F0185_13625</name>
</gene>
<evidence type="ECO:0000313" key="2">
    <source>
        <dbReference type="Proteomes" id="UP000785613"/>
    </source>
</evidence>
<proteinExistence type="predicted"/>
<keyword evidence="2" id="KW-1185">Reference proteome</keyword>
<dbReference type="Proteomes" id="UP000785613">
    <property type="component" value="Unassembled WGS sequence"/>
</dbReference>
<dbReference type="Gene3D" id="3.90.1720.10">
    <property type="entry name" value="endopeptidase domain like (from Nostoc punctiforme)"/>
    <property type="match status" value="1"/>
</dbReference>
<name>A0ABX0LPM1_9BURK</name>
<organism evidence="1 2">
    <name type="scientific">Massilia rubra</name>
    <dbReference type="NCBI Taxonomy" id="2607910"/>
    <lineage>
        <taxon>Bacteria</taxon>
        <taxon>Pseudomonadati</taxon>
        <taxon>Pseudomonadota</taxon>
        <taxon>Betaproteobacteria</taxon>
        <taxon>Burkholderiales</taxon>
        <taxon>Oxalobacteraceae</taxon>
        <taxon>Telluria group</taxon>
        <taxon>Massilia</taxon>
    </lineage>
</organism>
<comment type="caution">
    <text evidence="1">The sequence shown here is derived from an EMBL/GenBank/DDBJ whole genome shotgun (WGS) entry which is preliminary data.</text>
</comment>
<sequence>MWQKEVAVQYLNEHGGADSLGRCGEYVRKAIEAGGTQLNRHRRAKDYGASLLSSGFVEIANTVTRAGDVAIIQPIPGHPSGHMAMFNGTIWVSDFRQLHGYYPGPGYRQLRPPVKFYRRTH</sequence>
<dbReference type="EMBL" id="VUYU01000007">
    <property type="protein sequence ID" value="NHZ34623.1"/>
    <property type="molecule type" value="Genomic_DNA"/>
</dbReference>
<protein>
    <submittedName>
        <fullName evidence="1">CHAP domain-containing protein</fullName>
    </submittedName>
</protein>
<accession>A0ABX0LPM1</accession>
<reference evidence="1 2" key="1">
    <citation type="submission" date="2019-09" db="EMBL/GenBank/DDBJ databases">
        <title>Taxonomy of Antarctic Massilia spp.: description of Massilia rubra sp. nov., Massilia aquatica sp. nov., Massilia mucilaginosa sp. nov., Massilia frigida sp. nov. isolated from streams, lakes and regoliths.</title>
        <authorList>
            <person name="Holochova P."/>
            <person name="Sedlacek I."/>
            <person name="Kralova S."/>
            <person name="Maslanova I."/>
            <person name="Busse H.-J."/>
            <person name="Stankova E."/>
            <person name="Vrbovska V."/>
            <person name="Kovarovic V."/>
            <person name="Bartak M."/>
            <person name="Svec P."/>
            <person name="Pantucek R."/>
        </authorList>
    </citation>
    <scope>NUCLEOTIDE SEQUENCE [LARGE SCALE GENOMIC DNA]</scope>
    <source>
        <strain evidence="1 2">CCM 8692</strain>
    </source>
</reference>